<evidence type="ECO:0000256" key="16">
    <source>
        <dbReference type="ARBA" id="ARBA00049421"/>
    </source>
</evidence>
<evidence type="ECO:0000256" key="18">
    <source>
        <dbReference type="SAM" id="Phobius"/>
    </source>
</evidence>
<keyword evidence="13" id="KW-0464">Manganese</keyword>
<evidence type="ECO:0000256" key="13">
    <source>
        <dbReference type="ARBA" id="ARBA00023211"/>
    </source>
</evidence>
<dbReference type="InterPro" id="IPR029044">
    <property type="entry name" value="Nucleotide-diphossugar_trans"/>
</dbReference>
<evidence type="ECO:0000256" key="6">
    <source>
        <dbReference type="ARBA" id="ARBA00022679"/>
    </source>
</evidence>
<keyword evidence="20" id="KW-1185">Reference proteome</keyword>
<gene>
    <name evidence="19" type="ORF">CTAYLR_001541</name>
</gene>
<dbReference type="InterPro" id="IPR052261">
    <property type="entry name" value="Glycosyltransferase_13"/>
</dbReference>
<comment type="cofactor">
    <cofactor evidence="1">
        <name>Mn(2+)</name>
        <dbReference type="ChEBI" id="CHEBI:29035"/>
    </cofactor>
</comment>
<dbReference type="InterPro" id="IPR004139">
    <property type="entry name" value="Glyco_trans_13"/>
</dbReference>
<reference evidence="19" key="1">
    <citation type="submission" date="2023-01" db="EMBL/GenBank/DDBJ databases">
        <title>Metagenome sequencing of chrysophaentin producing Chrysophaeum taylorii.</title>
        <authorList>
            <person name="Davison J."/>
            <person name="Bewley C."/>
        </authorList>
    </citation>
    <scope>NUCLEOTIDE SEQUENCE</scope>
    <source>
        <strain evidence="19">NIES-1699</strain>
    </source>
</reference>
<evidence type="ECO:0000256" key="9">
    <source>
        <dbReference type="ARBA" id="ARBA00022968"/>
    </source>
</evidence>
<keyword evidence="10 18" id="KW-1133">Transmembrane helix</keyword>
<evidence type="ECO:0000256" key="8">
    <source>
        <dbReference type="ARBA" id="ARBA00022723"/>
    </source>
</evidence>
<evidence type="ECO:0000256" key="15">
    <source>
        <dbReference type="ARBA" id="ARBA00041712"/>
    </source>
</evidence>
<protein>
    <recommendedName>
        <fullName evidence="14">alpha-1,3-mannosyl-glycoprotein 2-beta-N-acetylglucosaminyltransferase</fullName>
        <ecNumber evidence="14">2.4.1.101</ecNumber>
    </recommendedName>
    <alternativeName>
        <fullName evidence="15">N-glycosyl-oligosaccharide-glycoprotein N-acetylglucosaminyltransferase I</fullName>
    </alternativeName>
</protein>
<keyword evidence="12 18" id="KW-0472">Membrane</keyword>
<comment type="catalytic activity">
    <reaction evidence="16">
        <text>N(4)-(alpha-D-Man-(1-&gt;3)-[alpha-D-Man-(1-&gt;3)-[alpha-D-Man-(1-&gt;6)]-alpha-D-Man-(1-&gt;6)]-beta-D-Man-(1-&gt;4)-beta-D-GlcNAc-(1-&gt;4)-beta-D-GlcNAc)-L-asparaginyl-[protein] (N-glucan mannose isomer 5A1,2) + UDP-N-acetyl-alpha-D-glucosamine = N(4)-{beta-D-GlcNAc-(1-&gt;2)-alpha-D-Man-(1-&gt;3)-[alpha-D-Man-(1-&gt;3)-[alpha-D-Man-(1-&gt;6)]-alpha-D-Man-(1-&gt;6)]-beta-D-Man-(1-&gt;4)-beta-D-GlcNAc-(1-&gt;4)-beta-D-GlcNAc}-L-asparaginyl-[protein] + UDP + H(+)</text>
        <dbReference type="Rhea" id="RHEA:11456"/>
        <dbReference type="Rhea" id="RHEA-COMP:14367"/>
        <dbReference type="Rhea" id="RHEA-COMP:14368"/>
        <dbReference type="ChEBI" id="CHEBI:15378"/>
        <dbReference type="ChEBI" id="CHEBI:57705"/>
        <dbReference type="ChEBI" id="CHEBI:58223"/>
        <dbReference type="ChEBI" id="CHEBI:59087"/>
        <dbReference type="ChEBI" id="CHEBI:60625"/>
        <dbReference type="EC" id="2.4.1.101"/>
    </reaction>
</comment>
<keyword evidence="8" id="KW-0479">Metal-binding</keyword>
<sequence>MARRRDERLGLYQMALVLCIVFALGVHLGLHLVAAPHETNRSPREKAKKMRQVFEPPPPAGEAMAARQPEPTKARTSEARDPVQPPPEMTTTTTTTRRGPFAAYLATGRRLPIVLLACDRPEALRNTLVSLLRGAAASDVAVVQDGADEAVAAVAREFGLVVERNNGRPRDRDGAARIARNYKYALGWALEQHFVDAPGVIVVEDDLLFSPDFLNFMETVGPIVDEDESVLVVSAWNDNGFFEDQNPRKLLRTHYFPGLGWLLPRRLWVEELKPKWPKTHWDHWLRDPAQHRGRECVFPAVPRSFHAGAKGTFMDSWHHARYFSPIKYNLDASIRWREVDAKLATRDVYEADLRARFQRAHHVATFADLDAKATATAKDTPIVFWYSWKPHDGNDHHPPNFVCVSEVFRLWHERKRAEHHGTHEAVYKAHSVILVNAQDSKYARHFKPPALVPLQPPDCPPRTWRDLGRD</sequence>
<dbReference type="SUPFAM" id="SSF53448">
    <property type="entry name" value="Nucleotide-diphospho-sugar transferases"/>
    <property type="match status" value="1"/>
</dbReference>
<evidence type="ECO:0000313" key="19">
    <source>
        <dbReference type="EMBL" id="KAJ8603006.1"/>
    </source>
</evidence>
<evidence type="ECO:0000256" key="1">
    <source>
        <dbReference type="ARBA" id="ARBA00001936"/>
    </source>
</evidence>
<evidence type="ECO:0000256" key="5">
    <source>
        <dbReference type="ARBA" id="ARBA00022676"/>
    </source>
</evidence>
<keyword evidence="5" id="KW-0328">Glycosyltransferase</keyword>
<dbReference type="Gene3D" id="3.90.550.10">
    <property type="entry name" value="Spore Coat Polysaccharide Biosynthesis Protein SpsA, Chain A"/>
    <property type="match status" value="1"/>
</dbReference>
<evidence type="ECO:0000256" key="3">
    <source>
        <dbReference type="ARBA" id="ARBA00004922"/>
    </source>
</evidence>
<dbReference type="GO" id="GO:0000139">
    <property type="term" value="C:Golgi membrane"/>
    <property type="evidence" value="ECO:0007669"/>
    <property type="project" value="UniProtKB-SubCell"/>
</dbReference>
<dbReference type="GO" id="GO:0003827">
    <property type="term" value="F:alpha-1,3-mannosylglycoprotein 2-beta-N-acetylglucosaminyltransferase activity"/>
    <property type="evidence" value="ECO:0007669"/>
    <property type="project" value="UniProtKB-EC"/>
</dbReference>
<evidence type="ECO:0000256" key="4">
    <source>
        <dbReference type="ARBA" id="ARBA00006492"/>
    </source>
</evidence>
<evidence type="ECO:0000313" key="20">
    <source>
        <dbReference type="Proteomes" id="UP001230188"/>
    </source>
</evidence>
<organism evidence="19 20">
    <name type="scientific">Chrysophaeum taylorii</name>
    <dbReference type="NCBI Taxonomy" id="2483200"/>
    <lineage>
        <taxon>Eukaryota</taxon>
        <taxon>Sar</taxon>
        <taxon>Stramenopiles</taxon>
        <taxon>Ochrophyta</taxon>
        <taxon>Pelagophyceae</taxon>
        <taxon>Pelagomonadales</taxon>
        <taxon>Pelagomonadaceae</taxon>
        <taxon>Chrysophaeum</taxon>
    </lineage>
</organism>
<dbReference type="GO" id="GO:0046872">
    <property type="term" value="F:metal ion binding"/>
    <property type="evidence" value="ECO:0007669"/>
    <property type="project" value="UniProtKB-KW"/>
</dbReference>
<keyword evidence="9" id="KW-0735">Signal-anchor</keyword>
<keyword evidence="6" id="KW-0808">Transferase</keyword>
<feature type="transmembrane region" description="Helical" evidence="18">
    <location>
        <begin position="12"/>
        <end position="34"/>
    </location>
</feature>
<evidence type="ECO:0000256" key="12">
    <source>
        <dbReference type="ARBA" id="ARBA00023136"/>
    </source>
</evidence>
<dbReference type="PANTHER" id="PTHR10468:SF0">
    <property type="entry name" value="ALPHA-1,3-MANNOSYL-GLYCOPROTEIN 2-BETA-N-ACETYLGLUCOSAMINYLTRANSFERASE"/>
    <property type="match status" value="1"/>
</dbReference>
<evidence type="ECO:0000256" key="14">
    <source>
        <dbReference type="ARBA" id="ARBA00038949"/>
    </source>
</evidence>
<comment type="subcellular location">
    <subcellularLocation>
        <location evidence="2">Golgi apparatus membrane</location>
        <topology evidence="2">Single-pass type II membrane protein</topology>
    </subcellularLocation>
</comment>
<evidence type="ECO:0000256" key="17">
    <source>
        <dbReference type="SAM" id="MobiDB-lite"/>
    </source>
</evidence>
<dbReference type="EC" id="2.4.1.101" evidence="14"/>
<accession>A0AAD7UE97</accession>
<keyword evidence="7 18" id="KW-0812">Transmembrane</keyword>
<keyword evidence="11" id="KW-0333">Golgi apparatus</keyword>
<dbReference type="Proteomes" id="UP001230188">
    <property type="component" value="Unassembled WGS sequence"/>
</dbReference>
<evidence type="ECO:0000256" key="10">
    <source>
        <dbReference type="ARBA" id="ARBA00022989"/>
    </source>
</evidence>
<comment type="pathway">
    <text evidence="3">Protein modification; protein glycosylation.</text>
</comment>
<feature type="region of interest" description="Disordered" evidence="17">
    <location>
        <begin position="39"/>
        <end position="95"/>
    </location>
</feature>
<dbReference type="EMBL" id="JAQMWT010000362">
    <property type="protein sequence ID" value="KAJ8603006.1"/>
    <property type="molecule type" value="Genomic_DNA"/>
</dbReference>
<dbReference type="Pfam" id="PF03071">
    <property type="entry name" value="GNT-I"/>
    <property type="match status" value="1"/>
</dbReference>
<proteinExistence type="inferred from homology"/>
<evidence type="ECO:0000256" key="11">
    <source>
        <dbReference type="ARBA" id="ARBA00023034"/>
    </source>
</evidence>
<feature type="compositionally biased region" description="Basic and acidic residues" evidence="17">
    <location>
        <begin position="70"/>
        <end position="81"/>
    </location>
</feature>
<dbReference type="AlphaFoldDB" id="A0AAD7UE97"/>
<evidence type="ECO:0000256" key="2">
    <source>
        <dbReference type="ARBA" id="ARBA00004323"/>
    </source>
</evidence>
<name>A0AAD7UE97_9STRA</name>
<comment type="similarity">
    <text evidence="4">Belongs to the glycosyltransferase 13 family.</text>
</comment>
<evidence type="ECO:0000256" key="7">
    <source>
        <dbReference type="ARBA" id="ARBA00022692"/>
    </source>
</evidence>
<dbReference type="PANTHER" id="PTHR10468">
    <property type="entry name" value="PROTEIN O-LINKED-MANNOSE BETA-1,2-N-ACETYLGLUCOSAMINYLTRANSFERASE 1/ALPHA-1,3-MANNOSYL-GLYCOPROTEIN 2-BETA-N-ACETYLGLUCOSAMINYLTRANSFERASE"/>
    <property type="match status" value="1"/>
</dbReference>
<comment type="caution">
    <text evidence="19">The sequence shown here is derived from an EMBL/GenBank/DDBJ whole genome shotgun (WGS) entry which is preliminary data.</text>
</comment>
<dbReference type="FunFam" id="3.90.550.10:FF:000252">
    <property type="entry name" value="Protein O-linked-mannose beta-1,2-N-acetylglucosaminyltransferase 1"/>
    <property type="match status" value="1"/>
</dbReference>